<accession>A0A9D1S9K1</accession>
<evidence type="ECO:0000313" key="10">
    <source>
        <dbReference type="Proteomes" id="UP000824093"/>
    </source>
</evidence>
<feature type="transmembrane region" description="Helical" evidence="8">
    <location>
        <begin position="83"/>
        <end position="109"/>
    </location>
</feature>
<comment type="caution">
    <text evidence="9">The sequence shown here is derived from an EMBL/GenBank/DDBJ whole genome shotgun (WGS) entry which is preliminary data.</text>
</comment>
<gene>
    <name evidence="9" type="ORF">IAB70_04800</name>
</gene>
<dbReference type="InterPro" id="IPR002549">
    <property type="entry name" value="AI-2E-like"/>
</dbReference>
<dbReference type="Pfam" id="PF01594">
    <property type="entry name" value="AI-2E_transport"/>
    <property type="match status" value="1"/>
</dbReference>
<evidence type="ECO:0000256" key="8">
    <source>
        <dbReference type="SAM" id="Phobius"/>
    </source>
</evidence>
<reference evidence="9" key="1">
    <citation type="submission" date="2020-10" db="EMBL/GenBank/DDBJ databases">
        <authorList>
            <person name="Gilroy R."/>
        </authorList>
    </citation>
    <scope>NUCLEOTIDE SEQUENCE</scope>
    <source>
        <strain evidence="9">CHK195-15760</strain>
    </source>
</reference>
<keyword evidence="4" id="KW-1003">Cell membrane</keyword>
<dbReference type="GO" id="GO:0005886">
    <property type="term" value="C:plasma membrane"/>
    <property type="evidence" value="ECO:0007669"/>
    <property type="project" value="UniProtKB-SubCell"/>
</dbReference>
<dbReference type="AlphaFoldDB" id="A0A9D1S9K1"/>
<evidence type="ECO:0000256" key="7">
    <source>
        <dbReference type="ARBA" id="ARBA00023136"/>
    </source>
</evidence>
<comment type="similarity">
    <text evidence="2">Belongs to the autoinducer-2 exporter (AI-2E) (TC 2.A.86) family.</text>
</comment>
<dbReference type="PANTHER" id="PTHR21716">
    <property type="entry name" value="TRANSMEMBRANE PROTEIN"/>
    <property type="match status" value="1"/>
</dbReference>
<name>A0A9D1S9K1_9FIRM</name>
<evidence type="ECO:0000313" key="9">
    <source>
        <dbReference type="EMBL" id="HIU51920.1"/>
    </source>
</evidence>
<evidence type="ECO:0000256" key="1">
    <source>
        <dbReference type="ARBA" id="ARBA00004651"/>
    </source>
</evidence>
<evidence type="ECO:0000256" key="5">
    <source>
        <dbReference type="ARBA" id="ARBA00022692"/>
    </source>
</evidence>
<comment type="subcellular location">
    <subcellularLocation>
        <location evidence="1">Cell membrane</location>
        <topology evidence="1">Multi-pass membrane protein</topology>
    </subcellularLocation>
</comment>
<evidence type="ECO:0000256" key="3">
    <source>
        <dbReference type="ARBA" id="ARBA00022448"/>
    </source>
</evidence>
<evidence type="ECO:0000256" key="2">
    <source>
        <dbReference type="ARBA" id="ARBA00009773"/>
    </source>
</evidence>
<dbReference type="Proteomes" id="UP000824093">
    <property type="component" value="Unassembled WGS sequence"/>
</dbReference>
<protein>
    <submittedName>
        <fullName evidence="9">AI-2E family transporter</fullName>
    </submittedName>
</protein>
<keyword evidence="7 8" id="KW-0472">Membrane</keyword>
<organism evidence="9 10">
    <name type="scientific">Candidatus Merdicola faecigallinarum</name>
    <dbReference type="NCBI Taxonomy" id="2840862"/>
    <lineage>
        <taxon>Bacteria</taxon>
        <taxon>Bacillati</taxon>
        <taxon>Bacillota</taxon>
        <taxon>Clostridia</taxon>
        <taxon>Candidatus Merdicola</taxon>
    </lineage>
</organism>
<feature type="transmembrane region" description="Helical" evidence="8">
    <location>
        <begin position="241"/>
        <end position="267"/>
    </location>
</feature>
<keyword evidence="3" id="KW-0813">Transport</keyword>
<proteinExistence type="inferred from homology"/>
<reference evidence="9" key="2">
    <citation type="journal article" date="2021" name="PeerJ">
        <title>Extensive microbial diversity within the chicken gut microbiome revealed by metagenomics and culture.</title>
        <authorList>
            <person name="Gilroy R."/>
            <person name="Ravi A."/>
            <person name="Getino M."/>
            <person name="Pursley I."/>
            <person name="Horton D.L."/>
            <person name="Alikhan N.F."/>
            <person name="Baker D."/>
            <person name="Gharbi K."/>
            <person name="Hall N."/>
            <person name="Watson M."/>
            <person name="Adriaenssens E.M."/>
            <person name="Foster-Nyarko E."/>
            <person name="Jarju S."/>
            <person name="Secka A."/>
            <person name="Antonio M."/>
            <person name="Oren A."/>
            <person name="Chaudhuri R.R."/>
            <person name="La Ragione R."/>
            <person name="Hildebrand F."/>
            <person name="Pallen M.J."/>
        </authorList>
    </citation>
    <scope>NUCLEOTIDE SEQUENCE</scope>
    <source>
        <strain evidence="9">CHK195-15760</strain>
    </source>
</reference>
<evidence type="ECO:0000256" key="6">
    <source>
        <dbReference type="ARBA" id="ARBA00022989"/>
    </source>
</evidence>
<dbReference type="PANTHER" id="PTHR21716:SF53">
    <property type="entry name" value="PERMEASE PERM-RELATED"/>
    <property type="match status" value="1"/>
</dbReference>
<feature type="transmembrane region" description="Helical" evidence="8">
    <location>
        <begin position="12"/>
        <end position="28"/>
    </location>
</feature>
<feature type="transmembrane region" description="Helical" evidence="8">
    <location>
        <begin position="298"/>
        <end position="317"/>
    </location>
</feature>
<dbReference type="EMBL" id="DVNH01000033">
    <property type="protein sequence ID" value="HIU51920.1"/>
    <property type="molecule type" value="Genomic_DNA"/>
</dbReference>
<feature type="transmembrane region" description="Helical" evidence="8">
    <location>
        <begin position="40"/>
        <end position="62"/>
    </location>
</feature>
<keyword evidence="6 8" id="KW-1133">Transmembrane helix</keyword>
<keyword evidence="5 8" id="KW-0812">Transmembrane</keyword>
<dbReference type="GO" id="GO:0055085">
    <property type="term" value="P:transmembrane transport"/>
    <property type="evidence" value="ECO:0007669"/>
    <property type="project" value="TreeGrafter"/>
</dbReference>
<sequence>MNQSKKVWKQWLYCFVFAVAVIVVYKILDNYTYIKGWLDNLFEVIMPFSIGILIAYLLYLPCRKIERIYEKARLKFLKKRARVCSIITVYIILLILIIIAINFLVPVIAQSLIDFINNFQNYYNVAMEKIQNLPDNPIINQQFIQEIIQNVQEINLKQYFNMERLTQYAKGVADAASSVVNIFVTIIVSIYVLMERRHIVEFIKKIIFAMFDFKVAQKIKNYFNRTNEIFFKFLASQVLDAIVVGILTSIAMSILGVKYAVLLGFFIGLSNLIPYFGAIIGVAISSIITIFTGGLPKAIWMLIIVIILQQIDANIINPKIVGNSLKMSPLLVIFAVTIGGAYFGMLGMFLAVPIFAVLKVVIIDYVEYKNRKKQVSMEEEA</sequence>
<feature type="transmembrane region" description="Helical" evidence="8">
    <location>
        <begin position="175"/>
        <end position="194"/>
    </location>
</feature>
<evidence type="ECO:0000256" key="4">
    <source>
        <dbReference type="ARBA" id="ARBA00022475"/>
    </source>
</evidence>
<feature type="transmembrane region" description="Helical" evidence="8">
    <location>
        <begin position="329"/>
        <end position="362"/>
    </location>
</feature>